<name>A0A6J5L4X0_9CAUD</name>
<evidence type="ECO:0000313" key="2">
    <source>
        <dbReference type="EMBL" id="CAB5219338.1"/>
    </source>
</evidence>
<accession>A0A6J5L4X0</accession>
<organism evidence="1">
    <name type="scientific">uncultured Caudovirales phage</name>
    <dbReference type="NCBI Taxonomy" id="2100421"/>
    <lineage>
        <taxon>Viruses</taxon>
        <taxon>Duplodnaviria</taxon>
        <taxon>Heunggongvirae</taxon>
        <taxon>Uroviricota</taxon>
        <taxon>Caudoviricetes</taxon>
        <taxon>Peduoviridae</taxon>
        <taxon>Maltschvirus</taxon>
        <taxon>Maltschvirus maltsch</taxon>
    </lineage>
</organism>
<dbReference type="EMBL" id="LR798276">
    <property type="protein sequence ID" value="CAB5219338.1"/>
    <property type="molecule type" value="Genomic_DNA"/>
</dbReference>
<proteinExistence type="predicted"/>
<reference evidence="1" key="1">
    <citation type="submission" date="2020-04" db="EMBL/GenBank/DDBJ databases">
        <authorList>
            <person name="Chiriac C."/>
            <person name="Salcher M."/>
            <person name="Ghai R."/>
            <person name="Kavagutti S V."/>
        </authorList>
    </citation>
    <scope>NUCLEOTIDE SEQUENCE</scope>
</reference>
<evidence type="ECO:0000313" key="1">
    <source>
        <dbReference type="EMBL" id="CAB4128895.1"/>
    </source>
</evidence>
<gene>
    <name evidence="1" type="ORF">UFOVP110_104</name>
    <name evidence="2" type="ORF">UFOVP223_60</name>
</gene>
<dbReference type="EMBL" id="LR796220">
    <property type="protein sequence ID" value="CAB4128895.1"/>
    <property type="molecule type" value="Genomic_DNA"/>
</dbReference>
<protein>
    <submittedName>
        <fullName evidence="1">Uncharacterized protein</fullName>
    </submittedName>
</protein>
<sequence>MGPTAALKAERDYTQDVNHVDFTVVALVPRVILVDAPHNCFLSLT</sequence>